<dbReference type="AlphaFoldDB" id="A0A5C1EB37"/>
<dbReference type="SMART" id="SM00091">
    <property type="entry name" value="PAS"/>
    <property type="match status" value="3"/>
</dbReference>
<evidence type="ECO:0000313" key="8">
    <source>
        <dbReference type="EMBL" id="QEL65894.1"/>
    </source>
</evidence>
<dbReference type="SMART" id="SM00052">
    <property type="entry name" value="EAL"/>
    <property type="match status" value="1"/>
</dbReference>
<gene>
    <name evidence="8" type="ORF">OTERR_24180</name>
</gene>
<evidence type="ECO:0000259" key="3">
    <source>
        <dbReference type="PROSITE" id="PS50112"/>
    </source>
</evidence>
<dbReference type="InterPro" id="IPR000700">
    <property type="entry name" value="PAS-assoc_C"/>
</dbReference>
<dbReference type="InterPro" id="IPR043128">
    <property type="entry name" value="Rev_trsase/Diguanyl_cyclase"/>
</dbReference>
<dbReference type="PROSITE" id="PS50887">
    <property type="entry name" value="GGDEF"/>
    <property type="match status" value="1"/>
</dbReference>
<dbReference type="CDD" id="cd18773">
    <property type="entry name" value="PDC1_HK_sensor"/>
    <property type="match status" value="1"/>
</dbReference>
<evidence type="ECO:0000313" key="9">
    <source>
        <dbReference type="Proteomes" id="UP000323671"/>
    </source>
</evidence>
<keyword evidence="2" id="KW-0812">Transmembrane</keyword>
<keyword evidence="2" id="KW-0472">Membrane</keyword>
<dbReference type="EMBL" id="CP022579">
    <property type="protein sequence ID" value="QEL65894.1"/>
    <property type="molecule type" value="Genomic_DNA"/>
</dbReference>
<evidence type="ECO:0000256" key="1">
    <source>
        <dbReference type="ARBA" id="ARBA00051114"/>
    </source>
</evidence>
<dbReference type="Proteomes" id="UP000323671">
    <property type="component" value="Chromosome"/>
</dbReference>
<organism evidence="8 9">
    <name type="scientific">Oryzomicrobium terrae</name>
    <dbReference type="NCBI Taxonomy" id="1735038"/>
    <lineage>
        <taxon>Bacteria</taxon>
        <taxon>Pseudomonadati</taxon>
        <taxon>Pseudomonadota</taxon>
        <taxon>Betaproteobacteria</taxon>
        <taxon>Rhodocyclales</taxon>
        <taxon>Rhodocyclaceae</taxon>
        <taxon>Oryzomicrobium</taxon>
    </lineage>
</organism>
<evidence type="ECO:0000256" key="2">
    <source>
        <dbReference type="SAM" id="Phobius"/>
    </source>
</evidence>
<dbReference type="NCBIfam" id="TIGR00254">
    <property type="entry name" value="GGDEF"/>
    <property type="match status" value="1"/>
</dbReference>
<dbReference type="CDD" id="cd00130">
    <property type="entry name" value="PAS"/>
    <property type="match status" value="3"/>
</dbReference>
<dbReference type="Gene3D" id="6.10.340.10">
    <property type="match status" value="1"/>
</dbReference>
<feature type="domain" description="PAS" evidence="3">
    <location>
        <begin position="491"/>
        <end position="559"/>
    </location>
</feature>
<accession>A0A5C1EB37</accession>
<dbReference type="SUPFAM" id="SSF55785">
    <property type="entry name" value="PYP-like sensor domain (PAS domain)"/>
    <property type="match status" value="3"/>
</dbReference>
<dbReference type="PANTHER" id="PTHR44757">
    <property type="entry name" value="DIGUANYLATE CYCLASE DGCP"/>
    <property type="match status" value="1"/>
</dbReference>
<proteinExistence type="predicted"/>
<dbReference type="Gene3D" id="3.30.450.20">
    <property type="entry name" value="PAS domain"/>
    <property type="match status" value="4"/>
</dbReference>
<feature type="domain" description="HAMP" evidence="6">
    <location>
        <begin position="304"/>
        <end position="361"/>
    </location>
</feature>
<dbReference type="PROSITE" id="PS50113">
    <property type="entry name" value="PAC"/>
    <property type="match status" value="1"/>
</dbReference>
<dbReference type="InterPro" id="IPR000160">
    <property type="entry name" value="GGDEF_dom"/>
</dbReference>
<dbReference type="FunFam" id="3.30.70.270:FF:000001">
    <property type="entry name" value="Diguanylate cyclase domain protein"/>
    <property type="match status" value="1"/>
</dbReference>
<dbReference type="KEGG" id="otr:OTERR_24180"/>
<dbReference type="GO" id="GO:0016020">
    <property type="term" value="C:membrane"/>
    <property type="evidence" value="ECO:0007669"/>
    <property type="project" value="InterPro"/>
</dbReference>
<dbReference type="InterPro" id="IPR035965">
    <property type="entry name" value="PAS-like_dom_sf"/>
</dbReference>
<dbReference type="InterPro" id="IPR001633">
    <property type="entry name" value="EAL_dom"/>
</dbReference>
<dbReference type="Pfam" id="PF00563">
    <property type="entry name" value="EAL"/>
    <property type="match status" value="1"/>
</dbReference>
<sequence>MKFKTKSTLILTLIVAVLLGVGALVQLQVTQERLRQTLADQQFTLVTQVASEIDARMRLNTAALSAAAASAGGEMQGRAAAAFLADQKALQELFDELVMLDGTGVVIADFPPREGRVGRPGNNFTPYLPYGREVASAGVIIPPPYLGPILQEPVQAILAPIRNAEGGVSGYLVGLLRIAQPGFLGGLATRQVGKTGHFSVFTQNRIALVSRFPERILKEVAPYGANPWLDQALQGFEGVRDGRTSYGEPAVMAFRTVRSTGWVVAAVLPAAEAYAPIFVLQRTVIAFLFVGTALMGGAVWFGARRIVAPLARLRNHIRHLRTDPTQIAKMPLAPTPASRDEIGRIAEEFRSILQELAGARSLAEERANELQSILDASPIVIGLVQERCLIRVNRVFEAMFGWSPAEAANQSVEPYYLDHDDFLAFGQELYPALLQGGVAKFERRFRHRSGRVFWANFYACLLDTSQPDKGLIIMVEDIDDRRRREEALHESEARYRQMFENNTSVMLLSDPQSHRVVDANPAACRFYGYAHEALVGMSVWDISALGPDEVAVEKEAAQREGRPCFHLRHRLASGDVREVEVHAGALEVRGRLLTYSIVHDITARCRAEAQLQLAATVFEGSGEGIVITDADNRILSVNKAFTAITGYPPEEVIGQDPRILASGRHDKDFYAALWQSLLYQGSWQGEIWNRRKSGEIFPEWLSIFVVNDSYMRTSPAGENAGRHFVAVFADITERKNSEARIRHLAEHDPLTDLPNRTLLADRLALALAHADRDQRQLAVLFLDLDRFKNINDSLGHQIGDGLLRQVASRIQAEVRATDTVARPGGDEFVVLLPDIESPQDAAVVASKLLHSLGQAYEVDGHDLIVTASIGISVFPDDGRDATALVQNADTAMYYSKESGRNAFHFFTADMNARVLERLSLETSLRRALERNEFVLHFQPQVGLIGEQRDQLVGMEALVRWQHPDLGLVAPGRFIPVAEDCGLIIALGEWVLRESCRQAREWQLIREAQGLSPVPVAVNISALQFRHSGLEASVVAALADSGLPPQLLELELTESIMMQDAERALELLDRLKQRGVSLSIDDFGTGYSSLAYLKRFPIDKLKIDRTFVRDIATSADDATIAATIVNMARSLKLLVLAEGVETEAQQAFLADLGCNYMQGYLVSPPVGADHFQTTYLLPAIAAEAGMI</sequence>
<dbReference type="Gene3D" id="3.20.20.450">
    <property type="entry name" value="EAL domain"/>
    <property type="match status" value="1"/>
</dbReference>
<dbReference type="CDD" id="cd18774">
    <property type="entry name" value="PDC2_HK_sensor"/>
    <property type="match status" value="1"/>
</dbReference>
<dbReference type="RefSeq" id="WP_149425947.1">
    <property type="nucleotide sequence ID" value="NZ_CP022579.1"/>
</dbReference>
<dbReference type="FunFam" id="3.20.20.450:FF:000001">
    <property type="entry name" value="Cyclic di-GMP phosphodiesterase yahA"/>
    <property type="match status" value="1"/>
</dbReference>
<protein>
    <submittedName>
        <fullName evidence="8">Diguanylate cyclase/phosphodiesterase with PAS/PAC sensor</fullName>
    </submittedName>
</protein>
<evidence type="ECO:0000259" key="4">
    <source>
        <dbReference type="PROSITE" id="PS50113"/>
    </source>
</evidence>
<evidence type="ECO:0000259" key="5">
    <source>
        <dbReference type="PROSITE" id="PS50883"/>
    </source>
</evidence>
<dbReference type="InterPro" id="IPR003660">
    <property type="entry name" value="HAMP_dom"/>
</dbReference>
<feature type="domain" description="PAC" evidence="4">
    <location>
        <begin position="439"/>
        <end position="490"/>
    </location>
</feature>
<dbReference type="GO" id="GO:0007165">
    <property type="term" value="P:signal transduction"/>
    <property type="evidence" value="ECO:0007669"/>
    <property type="project" value="InterPro"/>
</dbReference>
<dbReference type="InterPro" id="IPR029787">
    <property type="entry name" value="Nucleotide_cyclase"/>
</dbReference>
<dbReference type="Pfam" id="PF00990">
    <property type="entry name" value="GGDEF"/>
    <property type="match status" value="1"/>
</dbReference>
<dbReference type="InterPro" id="IPR052155">
    <property type="entry name" value="Biofilm_reg_signaling"/>
</dbReference>
<dbReference type="SMART" id="SM00086">
    <property type="entry name" value="PAC"/>
    <property type="match status" value="2"/>
</dbReference>
<dbReference type="SUPFAM" id="SSF141868">
    <property type="entry name" value="EAL domain-like"/>
    <property type="match status" value="1"/>
</dbReference>
<name>A0A5C1EB37_9RHOO</name>
<keyword evidence="9" id="KW-1185">Reference proteome</keyword>
<dbReference type="SMART" id="SM00304">
    <property type="entry name" value="HAMP"/>
    <property type="match status" value="1"/>
</dbReference>
<dbReference type="Gene3D" id="3.30.70.270">
    <property type="match status" value="1"/>
</dbReference>
<evidence type="ECO:0000259" key="7">
    <source>
        <dbReference type="PROSITE" id="PS50887"/>
    </source>
</evidence>
<comment type="catalytic activity">
    <reaction evidence="1">
        <text>3',3'-c-di-GMP + H2O = 5'-phosphoguanylyl(3'-&gt;5')guanosine + H(+)</text>
        <dbReference type="Rhea" id="RHEA:24902"/>
        <dbReference type="ChEBI" id="CHEBI:15377"/>
        <dbReference type="ChEBI" id="CHEBI:15378"/>
        <dbReference type="ChEBI" id="CHEBI:58754"/>
        <dbReference type="ChEBI" id="CHEBI:58805"/>
        <dbReference type="EC" id="3.1.4.52"/>
    </reaction>
    <physiologicalReaction direction="left-to-right" evidence="1">
        <dbReference type="Rhea" id="RHEA:24903"/>
    </physiologicalReaction>
</comment>
<feature type="domain" description="GGDEF" evidence="7">
    <location>
        <begin position="775"/>
        <end position="908"/>
    </location>
</feature>
<dbReference type="InterPro" id="IPR000014">
    <property type="entry name" value="PAS"/>
</dbReference>
<dbReference type="CDD" id="cd01949">
    <property type="entry name" value="GGDEF"/>
    <property type="match status" value="1"/>
</dbReference>
<dbReference type="PANTHER" id="PTHR44757:SF2">
    <property type="entry name" value="BIOFILM ARCHITECTURE MAINTENANCE PROTEIN MBAA"/>
    <property type="match status" value="1"/>
</dbReference>
<dbReference type="GO" id="GO:0071732">
    <property type="term" value="P:cellular response to nitric oxide"/>
    <property type="evidence" value="ECO:0007669"/>
    <property type="project" value="UniProtKB-ARBA"/>
</dbReference>
<dbReference type="GO" id="GO:0071111">
    <property type="term" value="F:cyclic-guanylate-specific phosphodiesterase activity"/>
    <property type="evidence" value="ECO:0007669"/>
    <property type="project" value="UniProtKB-EC"/>
</dbReference>
<reference evidence="8 9" key="1">
    <citation type="submission" date="2017-07" db="EMBL/GenBank/DDBJ databases">
        <title>Complete genome sequence of Oryzomicrobium terrae TPP412.</title>
        <authorList>
            <person name="Chiu L.-W."/>
            <person name="Lo K.-J."/>
            <person name="Tsai Y.-M."/>
            <person name="Lin S.-S."/>
            <person name="Kuo C.-H."/>
            <person name="Liu C.-T."/>
        </authorList>
    </citation>
    <scope>NUCLEOTIDE SEQUENCE [LARGE SCALE GENOMIC DNA]</scope>
    <source>
        <strain evidence="8 9">TPP412</strain>
    </source>
</reference>
<dbReference type="SMART" id="SM00267">
    <property type="entry name" value="GGDEF"/>
    <property type="match status" value="1"/>
</dbReference>
<feature type="domain" description="PAS" evidence="3">
    <location>
        <begin position="610"/>
        <end position="655"/>
    </location>
</feature>
<dbReference type="PROSITE" id="PS50112">
    <property type="entry name" value="PAS"/>
    <property type="match status" value="2"/>
</dbReference>
<evidence type="ECO:0000259" key="6">
    <source>
        <dbReference type="PROSITE" id="PS50885"/>
    </source>
</evidence>
<dbReference type="InterPro" id="IPR035919">
    <property type="entry name" value="EAL_sf"/>
</dbReference>
<dbReference type="SUPFAM" id="SSF55073">
    <property type="entry name" value="Nucleotide cyclase"/>
    <property type="match status" value="1"/>
</dbReference>
<dbReference type="NCBIfam" id="TIGR00229">
    <property type="entry name" value="sensory_box"/>
    <property type="match status" value="3"/>
</dbReference>
<dbReference type="CDD" id="cd01948">
    <property type="entry name" value="EAL"/>
    <property type="match status" value="1"/>
</dbReference>
<feature type="domain" description="EAL" evidence="5">
    <location>
        <begin position="917"/>
        <end position="1178"/>
    </location>
</feature>
<dbReference type="PROSITE" id="PS50885">
    <property type="entry name" value="HAMP"/>
    <property type="match status" value="1"/>
</dbReference>
<dbReference type="PROSITE" id="PS50883">
    <property type="entry name" value="EAL"/>
    <property type="match status" value="1"/>
</dbReference>
<dbReference type="InterPro" id="IPR001610">
    <property type="entry name" value="PAC"/>
</dbReference>
<keyword evidence="2" id="KW-1133">Transmembrane helix</keyword>
<feature type="transmembrane region" description="Helical" evidence="2">
    <location>
        <begin position="284"/>
        <end position="303"/>
    </location>
</feature>
<dbReference type="Pfam" id="PF13426">
    <property type="entry name" value="PAS_9"/>
    <property type="match status" value="3"/>
</dbReference>